<dbReference type="AlphaFoldDB" id="A0A545UFL4"/>
<evidence type="ECO:0000313" key="1">
    <source>
        <dbReference type="EMBL" id="TQV88266.1"/>
    </source>
</evidence>
<proteinExistence type="predicted"/>
<name>A0A545UFL4_9GAMM</name>
<dbReference type="OrthoDB" id="4552311at2"/>
<gene>
    <name evidence="1" type="ORF">FLL46_06990</name>
</gene>
<dbReference type="EMBL" id="VIKS01000004">
    <property type="protein sequence ID" value="TQV88266.1"/>
    <property type="molecule type" value="Genomic_DNA"/>
</dbReference>
<comment type="caution">
    <text evidence="1">The sequence shown here is derived from an EMBL/GenBank/DDBJ whole genome shotgun (WGS) entry which is preliminary data.</text>
</comment>
<sequence length="132" mass="15320">MKLIAKPFDDLPFLGNKAEVIDIHYDLEKLSVQVGIFDADIDITIIFDDIVGFRVLDEGDLSFWWREYDLRKGWFYSVESGGWSELESKRKDFISVDCGFYQEYLIVGLNECVSVISKSKPELVRIKILNKN</sequence>
<accession>A0A545UFL4</accession>
<organism evidence="1 2">
    <name type="scientific">Aliikangiella coralliicola</name>
    <dbReference type="NCBI Taxonomy" id="2592383"/>
    <lineage>
        <taxon>Bacteria</taxon>
        <taxon>Pseudomonadati</taxon>
        <taxon>Pseudomonadota</taxon>
        <taxon>Gammaproteobacteria</taxon>
        <taxon>Oceanospirillales</taxon>
        <taxon>Pleioneaceae</taxon>
        <taxon>Aliikangiella</taxon>
    </lineage>
</organism>
<protein>
    <submittedName>
        <fullName evidence="1">Uncharacterized protein</fullName>
    </submittedName>
</protein>
<dbReference type="Proteomes" id="UP000315439">
    <property type="component" value="Unassembled WGS sequence"/>
</dbReference>
<evidence type="ECO:0000313" key="2">
    <source>
        <dbReference type="Proteomes" id="UP000315439"/>
    </source>
</evidence>
<reference evidence="1 2" key="1">
    <citation type="submission" date="2019-07" db="EMBL/GenBank/DDBJ databases">
        <title>Draft genome for Aliikangiella sp. M105.</title>
        <authorList>
            <person name="Wang G."/>
        </authorList>
    </citation>
    <scope>NUCLEOTIDE SEQUENCE [LARGE SCALE GENOMIC DNA]</scope>
    <source>
        <strain evidence="1 2">M105</strain>
    </source>
</reference>
<dbReference type="RefSeq" id="WP_142892774.1">
    <property type="nucleotide sequence ID" value="NZ_ML660162.1"/>
</dbReference>
<keyword evidence="2" id="KW-1185">Reference proteome</keyword>